<protein>
    <submittedName>
        <fullName evidence="1">DUF4238 domain-containing protein</fullName>
    </submittedName>
</protein>
<comment type="caution">
    <text evidence="1">The sequence shown here is derived from an EMBL/GenBank/DDBJ whole genome shotgun (WGS) entry which is preliminary data.</text>
</comment>
<proteinExistence type="predicted"/>
<dbReference type="RefSeq" id="WP_117008222.1">
    <property type="nucleotide sequence ID" value="NZ_CABFWS010000001.1"/>
</dbReference>
<accession>A0A6G2BLM5</accession>
<dbReference type="AlphaFoldDB" id="A0A6G2BLM5"/>
<name>A0A6G2BLM5_KLEPN</name>
<gene>
    <name evidence="1" type="ORF">GJD85_01705</name>
</gene>
<dbReference type="Pfam" id="PF14022">
    <property type="entry name" value="DUF4238"/>
    <property type="match status" value="1"/>
</dbReference>
<dbReference type="EMBL" id="WMIM01000001">
    <property type="protein sequence ID" value="MTF88931.1"/>
    <property type="molecule type" value="Genomic_DNA"/>
</dbReference>
<organism evidence="1">
    <name type="scientific">Klebsiella pneumoniae</name>
    <dbReference type="NCBI Taxonomy" id="573"/>
    <lineage>
        <taxon>Bacteria</taxon>
        <taxon>Pseudomonadati</taxon>
        <taxon>Pseudomonadota</taxon>
        <taxon>Gammaproteobacteria</taxon>
        <taxon>Enterobacterales</taxon>
        <taxon>Enterobacteriaceae</taxon>
        <taxon>Klebsiella/Raoultella group</taxon>
        <taxon>Klebsiella</taxon>
        <taxon>Klebsiella pneumoniae complex</taxon>
    </lineage>
</organism>
<dbReference type="InterPro" id="IPR025332">
    <property type="entry name" value="DUF4238"/>
</dbReference>
<reference evidence="1" key="1">
    <citation type="journal article" date="2019" name="PLoS ONE">
        <title>Whole genome sequencing snapshot of multi-drug resistant Klebsiella pneumoniae strains from hospitals and receiving wastewater treatment plants in Southern Romania.</title>
        <authorList>
            <person name="Paraschiv S."/>
            <person name="Surleac M."/>
            <person name="Czobor Barbu I."/>
            <person name="Popa L.I."/>
            <person name="Gheorghe I."/>
            <person name="Otelea D."/>
            <person name="Chifiriuc M.C."/>
        </authorList>
    </citation>
    <scope>NUCLEOTIDE SEQUENCE</scope>
    <source>
        <strain evidence="1">RADAR41</strain>
    </source>
</reference>
<evidence type="ECO:0000313" key="1">
    <source>
        <dbReference type="EMBL" id="MTF88931.1"/>
    </source>
</evidence>
<sequence length="334" mass="39640">MSNTPIDHHYLPQFYLKNFAFTFKKKNYRLYVYDKIHENKISPKTTKEICYEKNRNTLDLHGEKDYFIEKSLGELEGVMAEFVRLTLDYEKLIKNRTISNKSVLDRSKYLPFSYKIKLRELLDIPYYARIFNYIISVFYWRLTINDSYFIQKMGKTTLSESINNILSENKSIPADISDVHHLLSEMREEIISFESLIDHNSIIKIYKSLIHPAKNIFRNPNNKNLILLRTTFSVISSDFPFCIFDNEPSLDDRFIFIWSPNVIFINNINLDKIDISEFCFKLSLLNYLSAKRYVFSNDKELLNNVICYANMKYNDGDTKKVKDEILKTLTMNKI</sequence>